<dbReference type="Proteomes" id="UP000530928">
    <property type="component" value="Unassembled WGS sequence"/>
</dbReference>
<gene>
    <name evidence="2" type="ORF">HNR30_007089</name>
</gene>
<dbReference type="RefSeq" id="WP_220134323.1">
    <property type="nucleotide sequence ID" value="NZ_BAABAM010000011.1"/>
</dbReference>
<name>A0A7W0HU05_9ACTN</name>
<proteinExistence type="predicted"/>
<keyword evidence="1" id="KW-1133">Transmembrane helix</keyword>
<evidence type="ECO:0000256" key="1">
    <source>
        <dbReference type="SAM" id="Phobius"/>
    </source>
</evidence>
<feature type="transmembrane region" description="Helical" evidence="1">
    <location>
        <begin position="175"/>
        <end position="193"/>
    </location>
</feature>
<dbReference type="Pfam" id="PF06197">
    <property type="entry name" value="DUF998"/>
    <property type="match status" value="1"/>
</dbReference>
<feature type="transmembrane region" description="Helical" evidence="1">
    <location>
        <begin position="132"/>
        <end position="155"/>
    </location>
</feature>
<protein>
    <recommendedName>
        <fullName evidence="4">DUF998 domain-containing protein</fullName>
    </recommendedName>
</protein>
<evidence type="ECO:0000313" key="3">
    <source>
        <dbReference type="Proteomes" id="UP000530928"/>
    </source>
</evidence>
<feature type="transmembrane region" description="Helical" evidence="1">
    <location>
        <begin position="100"/>
        <end position="120"/>
    </location>
</feature>
<feature type="transmembrane region" description="Helical" evidence="1">
    <location>
        <begin position="66"/>
        <end position="85"/>
    </location>
</feature>
<evidence type="ECO:0000313" key="2">
    <source>
        <dbReference type="EMBL" id="MBA2895703.1"/>
    </source>
</evidence>
<sequence>MAVGLGITVVIGLDVARLDELNPLRRTISEHGLGPTGWIFAVAVGLLAAGSVAIGVGLLRRKLAGVAGTLALMAWSVGLFVAATFPKHNWAVGPSLSGTIHRWGSIVAFLALPVAALIIARPWRHPEWRRSAAVAYVLGIGSVLVIAGMGTMMMIGWQNGLAWWQVMPLGLVERTLAAVEVATLIALGVWASARQPAYGRKAAIRSST</sequence>
<reference evidence="2 3" key="1">
    <citation type="submission" date="2020-07" db="EMBL/GenBank/DDBJ databases">
        <title>Genomic Encyclopedia of Type Strains, Phase IV (KMG-IV): sequencing the most valuable type-strain genomes for metagenomic binning, comparative biology and taxonomic classification.</title>
        <authorList>
            <person name="Goeker M."/>
        </authorList>
    </citation>
    <scope>NUCLEOTIDE SEQUENCE [LARGE SCALE GENOMIC DNA]</scope>
    <source>
        <strain evidence="2 3">DSM 45533</strain>
    </source>
</reference>
<keyword evidence="1" id="KW-0472">Membrane</keyword>
<organism evidence="2 3">
    <name type="scientific">Nonomuraea soli</name>
    <dbReference type="NCBI Taxonomy" id="1032476"/>
    <lineage>
        <taxon>Bacteria</taxon>
        <taxon>Bacillati</taxon>
        <taxon>Actinomycetota</taxon>
        <taxon>Actinomycetes</taxon>
        <taxon>Streptosporangiales</taxon>
        <taxon>Streptosporangiaceae</taxon>
        <taxon>Nonomuraea</taxon>
    </lineage>
</organism>
<evidence type="ECO:0008006" key="4">
    <source>
        <dbReference type="Google" id="ProtNLM"/>
    </source>
</evidence>
<accession>A0A7W0HU05</accession>
<comment type="caution">
    <text evidence="2">The sequence shown here is derived from an EMBL/GenBank/DDBJ whole genome shotgun (WGS) entry which is preliminary data.</text>
</comment>
<keyword evidence="1" id="KW-0812">Transmembrane</keyword>
<dbReference type="AlphaFoldDB" id="A0A7W0HU05"/>
<dbReference type="InterPro" id="IPR009339">
    <property type="entry name" value="DUF998"/>
</dbReference>
<dbReference type="EMBL" id="JACDUR010000007">
    <property type="protein sequence ID" value="MBA2895703.1"/>
    <property type="molecule type" value="Genomic_DNA"/>
</dbReference>
<keyword evidence="3" id="KW-1185">Reference proteome</keyword>
<feature type="transmembrane region" description="Helical" evidence="1">
    <location>
        <begin position="37"/>
        <end position="59"/>
    </location>
</feature>